<dbReference type="SMART" id="SM00278">
    <property type="entry name" value="HhH1"/>
    <property type="match status" value="2"/>
</dbReference>
<dbReference type="GO" id="GO:0003677">
    <property type="term" value="F:DNA binding"/>
    <property type="evidence" value="ECO:0007669"/>
    <property type="project" value="InterPro"/>
</dbReference>
<reference evidence="3 4" key="1">
    <citation type="journal article" date="2015" name="Nature">
        <title>rRNA introns, odd ribosomes, and small enigmatic genomes across a large radiation of phyla.</title>
        <authorList>
            <person name="Brown C.T."/>
            <person name="Hug L.A."/>
            <person name="Thomas B.C."/>
            <person name="Sharon I."/>
            <person name="Castelle C.J."/>
            <person name="Singh A."/>
            <person name="Wilkins M.J."/>
            <person name="Williams K.H."/>
            <person name="Banfield J.F."/>
        </authorList>
    </citation>
    <scope>NUCLEOTIDE SEQUENCE [LARGE SCALE GENOMIC DNA]</scope>
</reference>
<dbReference type="PANTHER" id="PTHR21180:SF32">
    <property type="entry name" value="ENDONUCLEASE_EXONUCLEASE_PHOSPHATASE FAMILY DOMAIN-CONTAINING PROTEIN 1"/>
    <property type="match status" value="1"/>
</dbReference>
<name>A0A0G0DGH7_9BACT</name>
<comment type="caution">
    <text evidence="3">The sequence shown here is derived from an EMBL/GenBank/DDBJ whole genome shotgun (WGS) entry which is preliminary data.</text>
</comment>
<dbReference type="InterPro" id="IPR019554">
    <property type="entry name" value="Soluble_ligand-bd"/>
</dbReference>
<feature type="domain" description="Helix-hairpin-helix DNA-binding motif class 1" evidence="2">
    <location>
        <begin position="181"/>
        <end position="200"/>
    </location>
</feature>
<dbReference type="PANTHER" id="PTHR21180">
    <property type="entry name" value="ENDONUCLEASE/EXONUCLEASE/PHOSPHATASE FAMILY DOMAIN-CONTAINING PROTEIN 1"/>
    <property type="match status" value="1"/>
</dbReference>
<gene>
    <name evidence="3" type="ORF">UR47_C0017G0003</name>
</gene>
<dbReference type="Pfam" id="PF12836">
    <property type="entry name" value="HHH_3"/>
    <property type="match status" value="1"/>
</dbReference>
<dbReference type="Gene3D" id="1.10.150.320">
    <property type="entry name" value="Photosystem II 12 kDa extrinsic protein"/>
    <property type="match status" value="1"/>
</dbReference>
<evidence type="ECO:0000259" key="2">
    <source>
        <dbReference type="SMART" id="SM00278"/>
    </source>
</evidence>
<keyword evidence="1" id="KW-0472">Membrane</keyword>
<keyword evidence="1" id="KW-0812">Transmembrane</keyword>
<dbReference type="GO" id="GO:0015628">
    <property type="term" value="P:protein secretion by the type II secretion system"/>
    <property type="evidence" value="ECO:0007669"/>
    <property type="project" value="TreeGrafter"/>
</dbReference>
<dbReference type="GO" id="GO:0015627">
    <property type="term" value="C:type II protein secretion system complex"/>
    <property type="evidence" value="ECO:0007669"/>
    <property type="project" value="TreeGrafter"/>
</dbReference>
<accession>A0A0G0DGH7</accession>
<feature type="domain" description="Helix-hairpin-helix DNA-binding motif class 1" evidence="2">
    <location>
        <begin position="207"/>
        <end position="226"/>
    </location>
</feature>
<evidence type="ECO:0000313" key="3">
    <source>
        <dbReference type="EMBL" id="KKP54457.1"/>
    </source>
</evidence>
<dbReference type="InterPro" id="IPR051675">
    <property type="entry name" value="Endo/Exo/Phosphatase_dom_1"/>
</dbReference>
<dbReference type="InterPro" id="IPR010994">
    <property type="entry name" value="RuvA_2-like"/>
</dbReference>
<sequence length="229" mass="25397">MESSVKVKNIFYLLIFYILGYMSSLFVGNIEKIDVIGIISSFKQESVIEEIKEPEVKAVCDQQIEQEPVFDPCPIQIDISGAVKSPGVYCFEKDSTVVDAIKKAKGFTPDAGFKYISMKINMATAMIDNAKIYIPFESDYNCTLLNFQLPKEIVEITIPDTAEEGDEVEEECISINEGSKDELDSLDGIGPSTAQKIIDGRPYTKLEDLLNVSGIGEATFNKFKEGICL</sequence>
<feature type="transmembrane region" description="Helical" evidence="1">
    <location>
        <begin position="12"/>
        <end position="30"/>
    </location>
</feature>
<proteinExistence type="predicted"/>
<keyword evidence="1" id="KW-1133">Transmembrane helix</keyword>
<dbReference type="Gene3D" id="3.10.560.10">
    <property type="entry name" value="Outer membrane lipoprotein wza domain like"/>
    <property type="match status" value="1"/>
</dbReference>
<evidence type="ECO:0000256" key="1">
    <source>
        <dbReference type="SAM" id="Phobius"/>
    </source>
</evidence>
<dbReference type="AlphaFoldDB" id="A0A0G0DGH7"/>
<evidence type="ECO:0000313" key="4">
    <source>
        <dbReference type="Proteomes" id="UP000034488"/>
    </source>
</evidence>
<dbReference type="InterPro" id="IPR003583">
    <property type="entry name" value="Hlx-hairpin-Hlx_DNA-bd_motif"/>
</dbReference>
<dbReference type="Pfam" id="PF10531">
    <property type="entry name" value="SLBB"/>
    <property type="match status" value="1"/>
</dbReference>
<dbReference type="Proteomes" id="UP000034488">
    <property type="component" value="Unassembled WGS sequence"/>
</dbReference>
<protein>
    <recommendedName>
        <fullName evidence="2">Helix-hairpin-helix DNA-binding motif class 1 domain-containing protein</fullName>
    </recommendedName>
</protein>
<dbReference type="SUPFAM" id="SSF47781">
    <property type="entry name" value="RuvA domain 2-like"/>
    <property type="match status" value="1"/>
</dbReference>
<dbReference type="GO" id="GO:0006281">
    <property type="term" value="P:DNA repair"/>
    <property type="evidence" value="ECO:0007669"/>
    <property type="project" value="InterPro"/>
</dbReference>
<organism evidence="3 4">
    <name type="scientific">candidate division WS6 bacterium GW2011_GWB1_33_6</name>
    <dbReference type="NCBI Taxonomy" id="1619088"/>
    <lineage>
        <taxon>Bacteria</taxon>
        <taxon>Candidatus Dojkabacteria</taxon>
    </lineage>
</organism>
<dbReference type="EMBL" id="LBPI01000017">
    <property type="protein sequence ID" value="KKP54457.1"/>
    <property type="molecule type" value="Genomic_DNA"/>
</dbReference>